<evidence type="ECO:0000256" key="2">
    <source>
        <dbReference type="SAM" id="Phobius"/>
    </source>
</evidence>
<reference evidence="3 4" key="1">
    <citation type="submission" date="2012-02" db="EMBL/GenBank/DDBJ databases">
        <title>Whole genome shotgun sequence of Mobilicoccus pelagius NBRC 104925.</title>
        <authorList>
            <person name="Yoshida Y."/>
            <person name="Hosoyama A."/>
            <person name="Tsuchikane K."/>
            <person name="Katsumata H."/>
            <person name="Yamazaki S."/>
            <person name="Fujita N."/>
        </authorList>
    </citation>
    <scope>NUCLEOTIDE SEQUENCE [LARGE SCALE GENOMIC DNA]</scope>
    <source>
        <strain evidence="3 4">NBRC 104925</strain>
    </source>
</reference>
<sequence length="186" mass="19035">MSTATPPNPDPAAPRASDPTIGRLVADAIDNVRAIVRNEIALAKAEITVDATKAAKAAAMLVVAAVMAVFGLVLLLHTIALGLHALGLALWLSYLIVTLVLFVIAGIAGLMGIKSLKKVKPAPERAIATTKQSVDAVKRSTSGAATERARLADPATHGPSQAANYELTTSAPRSTAGTGSTEVTSH</sequence>
<dbReference type="InterPro" id="IPR009937">
    <property type="entry name" value="Phage_holin_3_6"/>
</dbReference>
<feature type="transmembrane region" description="Helical" evidence="2">
    <location>
        <begin position="91"/>
        <end position="113"/>
    </location>
</feature>
<evidence type="ECO:0000313" key="4">
    <source>
        <dbReference type="Proteomes" id="UP000004367"/>
    </source>
</evidence>
<feature type="compositionally biased region" description="Polar residues" evidence="1">
    <location>
        <begin position="158"/>
        <end position="186"/>
    </location>
</feature>
<dbReference type="STRING" id="1089455.MOPEL_020_00380"/>
<dbReference type="OrthoDB" id="3828498at2"/>
<comment type="caution">
    <text evidence="3">The sequence shown here is derived from an EMBL/GenBank/DDBJ whole genome shotgun (WGS) entry which is preliminary data.</text>
</comment>
<evidence type="ECO:0000313" key="3">
    <source>
        <dbReference type="EMBL" id="GAB47552.1"/>
    </source>
</evidence>
<keyword evidence="4" id="KW-1185">Reference proteome</keyword>
<name>H5UP94_9MICO</name>
<gene>
    <name evidence="3" type="ORF">MOPEL_020_00380</name>
</gene>
<feature type="region of interest" description="Disordered" evidence="1">
    <location>
        <begin position="130"/>
        <end position="186"/>
    </location>
</feature>
<evidence type="ECO:0008006" key="5">
    <source>
        <dbReference type="Google" id="ProtNLM"/>
    </source>
</evidence>
<keyword evidence="2" id="KW-0812">Transmembrane</keyword>
<dbReference type="Proteomes" id="UP000004367">
    <property type="component" value="Unassembled WGS sequence"/>
</dbReference>
<dbReference type="RefSeq" id="WP_009481450.1">
    <property type="nucleotide sequence ID" value="NZ_BAFE01000019.1"/>
</dbReference>
<keyword evidence="2" id="KW-0472">Membrane</keyword>
<dbReference type="AlphaFoldDB" id="H5UP94"/>
<accession>H5UP94</accession>
<feature type="transmembrane region" description="Helical" evidence="2">
    <location>
        <begin position="57"/>
        <end position="79"/>
    </location>
</feature>
<organism evidence="3 4">
    <name type="scientific">Mobilicoccus pelagius NBRC 104925</name>
    <dbReference type="NCBI Taxonomy" id="1089455"/>
    <lineage>
        <taxon>Bacteria</taxon>
        <taxon>Bacillati</taxon>
        <taxon>Actinomycetota</taxon>
        <taxon>Actinomycetes</taxon>
        <taxon>Micrococcales</taxon>
        <taxon>Dermatophilaceae</taxon>
        <taxon>Mobilicoccus</taxon>
    </lineage>
</organism>
<keyword evidence="2" id="KW-1133">Transmembrane helix</keyword>
<evidence type="ECO:0000256" key="1">
    <source>
        <dbReference type="SAM" id="MobiDB-lite"/>
    </source>
</evidence>
<dbReference type="EMBL" id="BAFE01000019">
    <property type="protein sequence ID" value="GAB47552.1"/>
    <property type="molecule type" value="Genomic_DNA"/>
</dbReference>
<protein>
    <recommendedName>
        <fullName evidence="5">Integral membrane protein</fullName>
    </recommendedName>
</protein>
<proteinExistence type="predicted"/>
<dbReference type="Pfam" id="PF07332">
    <property type="entry name" value="Phage_holin_3_6"/>
    <property type="match status" value="1"/>
</dbReference>
<feature type="compositionally biased region" description="Polar residues" evidence="1">
    <location>
        <begin position="130"/>
        <end position="144"/>
    </location>
</feature>
<dbReference type="eggNOG" id="ENOG50332VJ">
    <property type="taxonomic scope" value="Bacteria"/>
</dbReference>